<evidence type="ECO:0000256" key="4">
    <source>
        <dbReference type="SAM" id="Phobius"/>
    </source>
</evidence>
<dbReference type="AlphaFoldDB" id="A0A1H9K0X5"/>
<protein>
    <submittedName>
        <fullName evidence="8">Multicopper oxidase with three cupredoxin domains (Includes cell division protein FtsP and spore coat protein CotA)</fullName>
    </submittedName>
</protein>
<accession>A0A1H9K0X5</accession>
<dbReference type="GO" id="GO:0051301">
    <property type="term" value="P:cell division"/>
    <property type="evidence" value="ECO:0007669"/>
    <property type="project" value="UniProtKB-KW"/>
</dbReference>
<dbReference type="InterPro" id="IPR002355">
    <property type="entry name" value="Cu_oxidase_Cu_BS"/>
</dbReference>
<dbReference type="STRING" id="402600.SAMN05216188_106232"/>
<dbReference type="InterPro" id="IPR045087">
    <property type="entry name" value="Cu-oxidase_fam"/>
</dbReference>
<sequence>MRRRTVLKALGWGIGGAAALGGGGFGAYWLAAKRDTVGKIAFDRALPIPALATPGTGAAGAKVFTLGLQPGETRFKDGPATRTWGVNGTYLGPTIRARRGDLVECAVRNGLDRETSLHWHGMRLPAAMDGGPHQTVRPGETWAPKWTVDQPAATLWYHPHVHGATGDHTYRGLTGLFIVDDDATDALNLPSRYGVDDIPLIVQDRAFDGANQFEQPVPLGGSLGVIGDEIVINGAIGPYFDVTTRLVRLRLLNGSNARMYNFGFSDDRRFALVATDGGLLATPWETDRLSLSPGERAEVVVAFTAGERVELRSYPSANGGALGRLDGFDDRFDLCQFRAAGALSDDTELPAVLGAAPDLAGQPVARERTFALASDRINGQAMAMDRIDFGVREGTVEVWEVTNDNGFLHNFHVHDVQFQVLAVDGGPPEPPLRGWKDTVLLVQGKRYRLAMRFSGHTDPNTPYMYHCHLLQHEDDGMMGQFVVLGEGEEVGAVGRKHHHS</sequence>
<feature type="domain" description="Plastocyanin-like" evidence="5">
    <location>
        <begin position="247"/>
        <end position="304"/>
    </location>
</feature>
<dbReference type="CDD" id="cd04232">
    <property type="entry name" value="CuRO_1_CueO_FtsP"/>
    <property type="match status" value="1"/>
</dbReference>
<dbReference type="Pfam" id="PF07731">
    <property type="entry name" value="Cu-oxidase_2"/>
    <property type="match status" value="1"/>
</dbReference>
<dbReference type="InterPro" id="IPR011707">
    <property type="entry name" value="Cu-oxidase-like_N"/>
</dbReference>
<keyword evidence="9" id="KW-1185">Reference proteome</keyword>
<dbReference type="CDD" id="cd13890">
    <property type="entry name" value="CuRO_3_CueO_FtsP"/>
    <property type="match status" value="1"/>
</dbReference>
<dbReference type="SUPFAM" id="SSF49503">
    <property type="entry name" value="Cupredoxins"/>
    <property type="match status" value="3"/>
</dbReference>
<evidence type="ECO:0000313" key="8">
    <source>
        <dbReference type="EMBL" id="SEQ92465.1"/>
    </source>
</evidence>
<keyword evidence="8" id="KW-0132">Cell division</keyword>
<evidence type="ECO:0000259" key="5">
    <source>
        <dbReference type="Pfam" id="PF00394"/>
    </source>
</evidence>
<feature type="domain" description="Plastocyanin-like" evidence="6">
    <location>
        <begin position="372"/>
        <end position="483"/>
    </location>
</feature>
<dbReference type="InterPro" id="IPR001117">
    <property type="entry name" value="Cu-oxidase_2nd"/>
</dbReference>
<dbReference type="CDD" id="cd13867">
    <property type="entry name" value="CuRO_2_CueO_FtsP"/>
    <property type="match status" value="1"/>
</dbReference>
<dbReference type="PROSITE" id="PS00080">
    <property type="entry name" value="MULTICOPPER_OXIDASE2"/>
    <property type="match status" value="1"/>
</dbReference>
<evidence type="ECO:0000256" key="1">
    <source>
        <dbReference type="ARBA" id="ARBA00010609"/>
    </source>
</evidence>
<keyword evidence="8" id="KW-0131">Cell cycle</keyword>
<organism evidence="8 9">
    <name type="scientific">Lentzea xinjiangensis</name>
    <dbReference type="NCBI Taxonomy" id="402600"/>
    <lineage>
        <taxon>Bacteria</taxon>
        <taxon>Bacillati</taxon>
        <taxon>Actinomycetota</taxon>
        <taxon>Actinomycetes</taxon>
        <taxon>Pseudonocardiales</taxon>
        <taxon>Pseudonocardiaceae</taxon>
        <taxon>Lentzea</taxon>
    </lineage>
</organism>
<evidence type="ECO:0000256" key="3">
    <source>
        <dbReference type="ARBA" id="ARBA00023002"/>
    </source>
</evidence>
<dbReference type="Proteomes" id="UP000199352">
    <property type="component" value="Unassembled WGS sequence"/>
</dbReference>
<keyword evidence="2" id="KW-0479">Metal-binding</keyword>
<dbReference type="Pfam" id="PF00394">
    <property type="entry name" value="Cu-oxidase"/>
    <property type="match status" value="1"/>
</dbReference>
<evidence type="ECO:0000259" key="7">
    <source>
        <dbReference type="Pfam" id="PF07732"/>
    </source>
</evidence>
<evidence type="ECO:0000256" key="2">
    <source>
        <dbReference type="ARBA" id="ARBA00022723"/>
    </source>
</evidence>
<dbReference type="Gene3D" id="2.60.40.420">
    <property type="entry name" value="Cupredoxins - blue copper proteins"/>
    <property type="match status" value="3"/>
</dbReference>
<keyword evidence="3" id="KW-0560">Oxidoreductase</keyword>
<dbReference type="Pfam" id="PF07732">
    <property type="entry name" value="Cu-oxidase_3"/>
    <property type="match status" value="1"/>
</dbReference>
<dbReference type="PANTHER" id="PTHR48267">
    <property type="entry name" value="CUPREDOXIN SUPERFAMILY PROTEIN"/>
    <property type="match status" value="1"/>
</dbReference>
<dbReference type="GO" id="GO:0016491">
    <property type="term" value="F:oxidoreductase activity"/>
    <property type="evidence" value="ECO:0007669"/>
    <property type="project" value="UniProtKB-KW"/>
</dbReference>
<dbReference type="InterPro" id="IPR011706">
    <property type="entry name" value="Cu-oxidase_C"/>
</dbReference>
<proteinExistence type="inferred from homology"/>
<evidence type="ECO:0000259" key="6">
    <source>
        <dbReference type="Pfam" id="PF07731"/>
    </source>
</evidence>
<dbReference type="RefSeq" id="WP_089951551.1">
    <property type="nucleotide sequence ID" value="NZ_FOFR01000006.1"/>
</dbReference>
<keyword evidence="8" id="KW-0946">Virion</keyword>
<dbReference type="PANTHER" id="PTHR48267:SF1">
    <property type="entry name" value="BILIRUBIN OXIDASE"/>
    <property type="match status" value="1"/>
</dbReference>
<keyword evidence="4" id="KW-1133">Transmembrane helix</keyword>
<comment type="similarity">
    <text evidence="1">Belongs to the multicopper oxidase family.</text>
</comment>
<dbReference type="InterPro" id="IPR008972">
    <property type="entry name" value="Cupredoxin"/>
</dbReference>
<reference evidence="9" key="1">
    <citation type="submission" date="2016-10" db="EMBL/GenBank/DDBJ databases">
        <authorList>
            <person name="Varghese N."/>
            <person name="Submissions S."/>
        </authorList>
    </citation>
    <scope>NUCLEOTIDE SEQUENCE [LARGE SCALE GENOMIC DNA]</scope>
    <source>
        <strain evidence="9">CGMCC 4.3525</strain>
    </source>
</reference>
<dbReference type="GO" id="GO:0005507">
    <property type="term" value="F:copper ion binding"/>
    <property type="evidence" value="ECO:0007669"/>
    <property type="project" value="InterPro"/>
</dbReference>
<name>A0A1H9K0X5_9PSEU</name>
<feature type="transmembrane region" description="Helical" evidence="4">
    <location>
        <begin position="12"/>
        <end position="31"/>
    </location>
</feature>
<keyword evidence="4" id="KW-0812">Transmembrane</keyword>
<keyword evidence="4" id="KW-0472">Membrane</keyword>
<dbReference type="OrthoDB" id="345021at2"/>
<feature type="domain" description="Plastocyanin-like" evidence="7">
    <location>
        <begin position="71"/>
        <end position="182"/>
    </location>
</feature>
<evidence type="ECO:0000313" key="9">
    <source>
        <dbReference type="Proteomes" id="UP000199352"/>
    </source>
</evidence>
<dbReference type="EMBL" id="FOFR01000006">
    <property type="protein sequence ID" value="SEQ92465.1"/>
    <property type="molecule type" value="Genomic_DNA"/>
</dbReference>
<gene>
    <name evidence="8" type="ORF">SAMN05216188_106232</name>
</gene>
<keyword evidence="8" id="KW-0167">Capsid protein</keyword>